<gene>
    <name evidence="1" type="ORF">JI435_409830</name>
</gene>
<organism evidence="1 2">
    <name type="scientific">Phaeosphaeria nodorum (strain SN15 / ATCC MYA-4574 / FGSC 10173)</name>
    <name type="common">Glume blotch fungus</name>
    <name type="synonym">Parastagonospora nodorum</name>
    <dbReference type="NCBI Taxonomy" id="321614"/>
    <lineage>
        <taxon>Eukaryota</taxon>
        <taxon>Fungi</taxon>
        <taxon>Dikarya</taxon>
        <taxon>Ascomycota</taxon>
        <taxon>Pezizomycotina</taxon>
        <taxon>Dothideomycetes</taxon>
        <taxon>Pleosporomycetidae</taxon>
        <taxon>Pleosporales</taxon>
        <taxon>Pleosporineae</taxon>
        <taxon>Phaeosphaeriaceae</taxon>
        <taxon>Parastagonospora</taxon>
    </lineage>
</organism>
<accession>A0A7U2F1G8</accession>
<evidence type="ECO:0000313" key="2">
    <source>
        <dbReference type="Proteomes" id="UP000663193"/>
    </source>
</evidence>
<dbReference type="Proteomes" id="UP000663193">
    <property type="component" value="Chromosome 6"/>
</dbReference>
<dbReference type="VEuPathDB" id="FungiDB:JI435_409830"/>
<reference evidence="2" key="1">
    <citation type="journal article" date="2021" name="BMC Genomics">
        <title>Chromosome-level genome assembly and manually-curated proteome of model necrotroph Parastagonospora nodorum Sn15 reveals a genome-wide trove of candidate effector homologs, and redundancy of virulence-related functions within an accessory chromosome.</title>
        <authorList>
            <person name="Bertazzoni S."/>
            <person name="Jones D.A.B."/>
            <person name="Phan H.T."/>
            <person name="Tan K.-C."/>
            <person name="Hane J.K."/>
        </authorList>
    </citation>
    <scope>NUCLEOTIDE SEQUENCE [LARGE SCALE GENOMIC DNA]</scope>
    <source>
        <strain evidence="2">SN15 / ATCC MYA-4574 / FGSC 10173)</strain>
    </source>
</reference>
<proteinExistence type="predicted"/>
<protein>
    <submittedName>
        <fullName evidence="1">Uncharacterized protein</fullName>
    </submittedName>
</protein>
<keyword evidence="2" id="KW-1185">Reference proteome</keyword>
<dbReference type="AlphaFoldDB" id="A0A7U2F1G8"/>
<dbReference type="EMBL" id="CP069028">
    <property type="protein sequence ID" value="QRC96940.1"/>
    <property type="molecule type" value="Genomic_DNA"/>
</dbReference>
<sequence>MLSQFKRCGIQGDQLTKLRSWSRRRSFAVRSARRAEPRSNALICSLKLISRFHVPGSPLPVKSSDIGFQCH</sequence>
<name>A0A7U2F1G8_PHANO</name>
<evidence type="ECO:0000313" key="1">
    <source>
        <dbReference type="EMBL" id="QRC96940.1"/>
    </source>
</evidence>